<evidence type="ECO:0000313" key="2">
    <source>
        <dbReference type="Proteomes" id="UP000468327"/>
    </source>
</evidence>
<proteinExistence type="predicted"/>
<evidence type="ECO:0008006" key="3">
    <source>
        <dbReference type="Google" id="ProtNLM"/>
    </source>
</evidence>
<reference evidence="1 2" key="1">
    <citation type="submission" date="2019-11" db="EMBL/GenBank/DDBJ databases">
        <title>Whole genome shotgun sequencing (WGS) data from Adlercreutzia equolifaciens ResAG-91, Eggerthella lenta MRI-F36, MRI-F37, MRI-F40, ResAG-49, ResAG-88, ResAG-121, ResAG-145, and Gordonibacter sp. ResAG-5, ResAG-26, ResAG-43, ResAG-50, ResAG-59.</title>
        <authorList>
            <person name="Stoll D.A."/>
            <person name="Danylec N."/>
            <person name="Franz C.M.A.P."/>
            <person name="Huch M."/>
        </authorList>
    </citation>
    <scope>NUCLEOTIDE SEQUENCE [LARGE SCALE GENOMIC DNA]</scope>
    <source>
        <strain evidence="1 2">ResAG-59</strain>
    </source>
</reference>
<dbReference type="AlphaFoldDB" id="A0A6N8ILJ3"/>
<name>A0A6N8ILJ3_9ACTN</name>
<comment type="caution">
    <text evidence="1">The sequence shown here is derived from an EMBL/GenBank/DDBJ whole genome shotgun (WGS) entry which is preliminary data.</text>
</comment>
<dbReference type="Proteomes" id="UP000468327">
    <property type="component" value="Unassembled WGS sequence"/>
</dbReference>
<sequence length="210" mass="23624">MKVAVKRAIGLAAAAVVVLVGLRIWAVQAEAAWPPITTERYGEGDMVALEGCFITNKRMENTNDYSVRLVDASVMSYNEFVNVYAKDRENTPYVAGLDSPSVIDLELEVFNDGDSADEGGIYLLGLKLFPERRNTYFLWDTDLLQVEYDNFEDEGLGFAVEPHSTQTVHIPFTINGNYEDKTEYKQNITDTNFELVMTNSPVRKVINFSL</sequence>
<dbReference type="InterPro" id="IPR032209">
    <property type="entry name" value="DUF5028"/>
</dbReference>
<keyword evidence="2" id="KW-1185">Reference proteome</keyword>
<evidence type="ECO:0000313" key="1">
    <source>
        <dbReference type="EMBL" id="MVN16166.1"/>
    </source>
</evidence>
<protein>
    <recommendedName>
        <fullName evidence="3">DUF5028 domain-containing protein</fullName>
    </recommendedName>
</protein>
<dbReference type="Pfam" id="PF16431">
    <property type="entry name" value="DUF5028"/>
    <property type="match status" value="1"/>
</dbReference>
<gene>
    <name evidence="1" type="ORF">GO738_12590</name>
</gene>
<dbReference type="EMBL" id="WPOC01000025">
    <property type="protein sequence ID" value="MVN16166.1"/>
    <property type="molecule type" value="Genomic_DNA"/>
</dbReference>
<accession>A0A6N8ILJ3</accession>
<dbReference type="RefSeq" id="WP_087190952.1">
    <property type="nucleotide sequence ID" value="NZ_NFJN01000008.1"/>
</dbReference>
<organism evidence="1 2">
    <name type="scientific">Gordonibacter urolithinfaciens</name>
    <dbReference type="NCBI Taxonomy" id="1335613"/>
    <lineage>
        <taxon>Bacteria</taxon>
        <taxon>Bacillati</taxon>
        <taxon>Actinomycetota</taxon>
        <taxon>Coriobacteriia</taxon>
        <taxon>Eggerthellales</taxon>
        <taxon>Eggerthellaceae</taxon>
        <taxon>Gordonibacter</taxon>
    </lineage>
</organism>